<keyword evidence="2" id="KW-1185">Reference proteome</keyword>
<organism evidence="1 2">
    <name type="scientific">Archaeoglobus sulfaticallidus PM70-1</name>
    <dbReference type="NCBI Taxonomy" id="387631"/>
    <lineage>
        <taxon>Archaea</taxon>
        <taxon>Methanobacteriati</taxon>
        <taxon>Methanobacteriota</taxon>
        <taxon>Archaeoglobi</taxon>
        <taxon>Archaeoglobales</taxon>
        <taxon>Archaeoglobaceae</taxon>
        <taxon>Archaeoglobus</taxon>
    </lineage>
</organism>
<evidence type="ECO:0000313" key="2">
    <source>
        <dbReference type="Proteomes" id="UP000013307"/>
    </source>
</evidence>
<dbReference type="Proteomes" id="UP000013307">
    <property type="component" value="Chromosome"/>
</dbReference>
<proteinExistence type="predicted"/>
<dbReference type="GeneID" id="54768338"/>
<dbReference type="RefSeq" id="WP_015591082.1">
    <property type="nucleotide sequence ID" value="NC_021169.1"/>
</dbReference>
<gene>
    <name evidence="1" type="ORF">Asulf_01501</name>
</gene>
<reference evidence="1 2" key="1">
    <citation type="journal article" date="2013" name="Genome Announc.">
        <title>Complete Genome Sequence of the Thermophilic and Facultatively Chemolithoautotrophic Sulfate Reducer Archaeoglobus sulfaticallidus Strain PM70-1T.</title>
        <authorList>
            <person name="Stokke R."/>
            <person name="Hocking W.P."/>
            <person name="Steinsbu B.O."/>
            <person name="Steen I.H."/>
        </authorList>
    </citation>
    <scope>NUCLEOTIDE SEQUENCE [LARGE SCALE GENOMIC DNA]</scope>
    <source>
        <strain evidence="1">PM70-1</strain>
    </source>
</reference>
<dbReference type="KEGG" id="ast:Asulf_01501"/>
<sequence length="50" mass="5557">MENDIIEDLTIAEASIKRACKALIHNQPLLASRLKGLRNEILDILNSIEG</sequence>
<evidence type="ECO:0000313" key="1">
    <source>
        <dbReference type="EMBL" id="AGK61484.1"/>
    </source>
</evidence>
<accession>N0BCZ8</accession>
<dbReference type="AlphaFoldDB" id="N0BCZ8"/>
<protein>
    <submittedName>
        <fullName evidence="1">Uncharacterized protein</fullName>
    </submittedName>
</protein>
<name>N0BCZ8_9EURY</name>
<dbReference type="STRING" id="387631.Asulf_01501"/>
<dbReference type="HOGENOM" id="CLU_3112862_0_0_2"/>
<dbReference type="EMBL" id="CP005290">
    <property type="protein sequence ID" value="AGK61484.1"/>
    <property type="molecule type" value="Genomic_DNA"/>
</dbReference>